<feature type="domain" description="Glycosyltransferase 2-like" evidence="4">
    <location>
        <begin position="134"/>
        <end position="304"/>
    </location>
</feature>
<evidence type="ECO:0000313" key="6">
    <source>
        <dbReference type="Proteomes" id="UP000550401"/>
    </source>
</evidence>
<dbReference type="InterPro" id="IPR029044">
    <property type="entry name" value="Nucleotide-diphossugar_trans"/>
</dbReference>
<dbReference type="Gene3D" id="3.90.550.10">
    <property type="entry name" value="Spore Coat Polysaccharide Biosynthesis Protein SpsA, Chain A"/>
    <property type="match status" value="1"/>
</dbReference>
<gene>
    <name evidence="5" type="ORF">FHW12_001466</name>
</gene>
<keyword evidence="3 5" id="KW-0808">Transferase</keyword>
<dbReference type="EMBL" id="JACGXL010000002">
    <property type="protein sequence ID" value="MBA8887252.1"/>
    <property type="molecule type" value="Genomic_DNA"/>
</dbReference>
<organism evidence="5 6">
    <name type="scientific">Dokdonella fugitiva</name>
    <dbReference type="NCBI Taxonomy" id="328517"/>
    <lineage>
        <taxon>Bacteria</taxon>
        <taxon>Pseudomonadati</taxon>
        <taxon>Pseudomonadota</taxon>
        <taxon>Gammaproteobacteria</taxon>
        <taxon>Lysobacterales</taxon>
        <taxon>Rhodanobacteraceae</taxon>
        <taxon>Dokdonella</taxon>
    </lineage>
</organism>
<dbReference type="Pfam" id="PF00535">
    <property type="entry name" value="Glycos_transf_2"/>
    <property type="match status" value="1"/>
</dbReference>
<dbReference type="PANTHER" id="PTHR43179">
    <property type="entry name" value="RHAMNOSYLTRANSFERASE WBBL"/>
    <property type="match status" value="1"/>
</dbReference>
<protein>
    <submittedName>
        <fullName evidence="5">GT2 family glycosyltransferase</fullName>
    </submittedName>
</protein>
<comment type="similarity">
    <text evidence="1">Belongs to the glycosyltransferase 2 family.</text>
</comment>
<evidence type="ECO:0000256" key="2">
    <source>
        <dbReference type="ARBA" id="ARBA00022676"/>
    </source>
</evidence>
<dbReference type="PANTHER" id="PTHR43179:SF12">
    <property type="entry name" value="GALACTOFURANOSYLTRANSFERASE GLFT2"/>
    <property type="match status" value="1"/>
</dbReference>
<evidence type="ECO:0000256" key="1">
    <source>
        <dbReference type="ARBA" id="ARBA00006739"/>
    </source>
</evidence>
<proteinExistence type="inferred from homology"/>
<evidence type="ECO:0000313" key="5">
    <source>
        <dbReference type="EMBL" id="MBA8887252.1"/>
    </source>
</evidence>
<dbReference type="Proteomes" id="UP000550401">
    <property type="component" value="Unassembled WGS sequence"/>
</dbReference>
<dbReference type="AlphaFoldDB" id="A0A839EZP8"/>
<evidence type="ECO:0000259" key="4">
    <source>
        <dbReference type="Pfam" id="PF00535"/>
    </source>
</evidence>
<keyword evidence="6" id="KW-1185">Reference proteome</keyword>
<keyword evidence="2" id="KW-0328">Glycosyltransferase</keyword>
<dbReference type="SUPFAM" id="SSF53448">
    <property type="entry name" value="Nucleotide-diphospho-sugar transferases"/>
    <property type="match status" value="1"/>
</dbReference>
<dbReference type="GO" id="GO:0016757">
    <property type="term" value="F:glycosyltransferase activity"/>
    <property type="evidence" value="ECO:0007669"/>
    <property type="project" value="UniProtKB-KW"/>
</dbReference>
<accession>A0A839EZP8</accession>
<evidence type="ECO:0000256" key="3">
    <source>
        <dbReference type="ARBA" id="ARBA00022679"/>
    </source>
</evidence>
<name>A0A839EZP8_9GAMM</name>
<reference evidence="5 6" key="1">
    <citation type="submission" date="2020-07" db="EMBL/GenBank/DDBJ databases">
        <title>Genomic Encyclopedia of Type Strains, Phase IV (KMG-V): Genome sequencing to study the core and pangenomes of soil and plant-associated prokaryotes.</title>
        <authorList>
            <person name="Whitman W."/>
        </authorList>
    </citation>
    <scope>NUCLEOTIDE SEQUENCE [LARGE SCALE GENOMIC DNA]</scope>
    <source>
        <strain evidence="5 6">RH2WT43</strain>
    </source>
</reference>
<comment type="caution">
    <text evidence="5">The sequence shown here is derived from an EMBL/GenBank/DDBJ whole genome shotgun (WGS) entry which is preliminary data.</text>
</comment>
<dbReference type="RefSeq" id="WP_182530336.1">
    <property type="nucleotide sequence ID" value="NZ_JACGXL010000002.1"/>
</dbReference>
<dbReference type="InterPro" id="IPR001173">
    <property type="entry name" value="Glyco_trans_2-like"/>
</dbReference>
<sequence length="525" mass="56940">MMFGLLRRAKPVPLAPLLDLHWDGRELRLACTPGALVEVALELDGCHFTSLVPDAQGVARCTFAFAPSGTDTLELLPRAGRDGAALAAGPLRLEFGKAGLVAVSAGWRRSPLAPLAASRLVPFGRDVAAREVAVVVPVHDAPALVERCLAALRGHVDAATRVIVIDDASRDPAIAPLLERAAGFARVLRNEVNRGFTATANRGIAEADRADVVLLNADTEVGPNWLAGLRRAAYAADDVASATAVSDNAGAFSVPELERYNALPDGWTTEHAARAAWHDAGLAYPELPTGNGFCMYLRRDVLDAVGVLDEAAFPQGYGEENDWSQRAAQRGLRHVVAGNVFVRHARSASFGDERRATLGRAGMAVLRERWPRYEDDVARTLYSYERRVLDWRVRRIHADARTEAAPLRRLLWVGAGAPAWRDAEVWNLRANRARNELLHAGKVVAASAWIAHDPEPSYRALWDWLQLHAIEALLVTEARDSVAEILCGLLGVPRLRIAAPFGESAAAALRTAEWLPPARLPSDSR</sequence>